<dbReference type="InterPro" id="IPR036779">
    <property type="entry name" value="LysM_dom_sf"/>
</dbReference>
<proteinExistence type="predicted"/>
<dbReference type="CDD" id="cd00118">
    <property type="entry name" value="LysM"/>
    <property type="match status" value="1"/>
</dbReference>
<organism evidence="3 4">
    <name type="scientific">Jeotgalibacillus malaysiensis</name>
    <dbReference type="NCBI Taxonomy" id="1508404"/>
    <lineage>
        <taxon>Bacteria</taxon>
        <taxon>Bacillati</taxon>
        <taxon>Bacillota</taxon>
        <taxon>Bacilli</taxon>
        <taxon>Bacillales</taxon>
        <taxon>Caryophanaceae</taxon>
        <taxon>Jeotgalibacillus</taxon>
    </lineage>
</organism>
<dbReference type="InterPro" id="IPR013974">
    <property type="entry name" value="SAF"/>
</dbReference>
<dbReference type="BioCyc" id="JESP1508404:G14D9-13414-MONOMER"/>
<dbReference type="Proteomes" id="UP000031449">
    <property type="component" value="Plasmid unnamed"/>
</dbReference>
<dbReference type="AlphaFoldDB" id="A0A0B5AXM9"/>
<evidence type="ECO:0000256" key="1">
    <source>
        <dbReference type="SAM" id="MobiDB-lite"/>
    </source>
</evidence>
<accession>A0A0B5AXM9</accession>
<evidence type="ECO:0000313" key="3">
    <source>
        <dbReference type="EMBL" id="AJD93447.1"/>
    </source>
</evidence>
<name>A0A0B5AXM9_9BACL</name>
<feature type="region of interest" description="Disordered" evidence="1">
    <location>
        <begin position="211"/>
        <end position="239"/>
    </location>
</feature>
<dbReference type="KEGG" id="jeo:JMA_41300"/>
<feature type="domain" description="SAF" evidence="2">
    <location>
        <begin position="39"/>
        <end position="102"/>
    </location>
</feature>
<feature type="compositionally biased region" description="Basic and acidic residues" evidence="1">
    <location>
        <begin position="229"/>
        <end position="239"/>
    </location>
</feature>
<dbReference type="Pfam" id="PF01476">
    <property type="entry name" value="LysM"/>
    <property type="match status" value="1"/>
</dbReference>
<feature type="compositionally biased region" description="Polar residues" evidence="1">
    <location>
        <begin position="212"/>
        <end position="228"/>
    </location>
</feature>
<dbReference type="CDD" id="cd11614">
    <property type="entry name" value="SAF_CpaB_FlgA_like"/>
    <property type="match status" value="1"/>
</dbReference>
<evidence type="ECO:0000313" key="4">
    <source>
        <dbReference type="Proteomes" id="UP000031449"/>
    </source>
</evidence>
<sequence>MSKKGMSTQGKVLAGLTVLSVGLFGYQNIYVPNFEMEKEAIVYVARDDIPAYTEVDATMFQGVSITERSVVPGSVTNIASVDGKKLSGTLKKGELLSTARLTDDAVMEGELLTEVKIESNLPLKDNDNIRIFKKYQGEGGKFIVEELFDSKKVFTKNTVFGVVEESASQSQGDGMKFYLKLDQEEVLKYEEAISTGQIIAVKIIGDEAVQATKGQSESETEASGQTKLVSDKEPIQTDDNRGTVQYTVKEGEELSGIAETFFTSESKLREMNDGITDVEAGDKILVPAI</sequence>
<dbReference type="OrthoDB" id="2464821at2"/>
<dbReference type="EMBL" id="CP009417">
    <property type="protein sequence ID" value="AJD93447.1"/>
    <property type="molecule type" value="Genomic_DNA"/>
</dbReference>
<dbReference type="SUPFAM" id="SSF54106">
    <property type="entry name" value="LysM domain"/>
    <property type="match status" value="1"/>
</dbReference>
<keyword evidence="4" id="KW-1185">Reference proteome</keyword>
<protein>
    <recommendedName>
        <fullName evidence="2">SAF domain-containing protein</fullName>
    </recommendedName>
</protein>
<gene>
    <name evidence="3" type="ORF">JMA_41300</name>
</gene>
<dbReference type="HOGENOM" id="CLU_962342_0_0_9"/>
<evidence type="ECO:0000259" key="2">
    <source>
        <dbReference type="SMART" id="SM00858"/>
    </source>
</evidence>
<geneLocation type="plasmid" evidence="4"/>
<dbReference type="InterPro" id="IPR018392">
    <property type="entry name" value="LysM"/>
</dbReference>
<dbReference type="SMART" id="SM00858">
    <property type="entry name" value="SAF"/>
    <property type="match status" value="1"/>
</dbReference>
<reference evidence="3 4" key="1">
    <citation type="submission" date="2014-08" db="EMBL/GenBank/DDBJ databases">
        <title>Complete genome of a marine bacteria Jeotgalibacillus malaysiensis.</title>
        <authorList>
            <person name="Yaakop A.S."/>
            <person name="Chan K.-G."/>
            <person name="Goh K.M."/>
        </authorList>
    </citation>
    <scope>NUCLEOTIDE SEQUENCE [LARGE SCALE GENOMIC DNA]</scope>
    <source>
        <strain evidence="3 4">D5</strain>
        <plasmid evidence="4">Plasmid</plasmid>
    </source>
</reference>
<dbReference type="Pfam" id="PF08666">
    <property type="entry name" value="SAF"/>
    <property type="match status" value="1"/>
</dbReference>
<dbReference type="Gene3D" id="3.10.350.10">
    <property type="entry name" value="LysM domain"/>
    <property type="match status" value="1"/>
</dbReference>
<keyword evidence="3" id="KW-0614">Plasmid</keyword>